<dbReference type="RefSeq" id="WP_405274780.1">
    <property type="nucleotide sequence ID" value="NZ_CP144380.1"/>
</dbReference>
<reference evidence="2 3" key="1">
    <citation type="submission" date="2024-02" db="EMBL/GenBank/DDBJ databases">
        <title>A novel Gemmatimonadota bacterium.</title>
        <authorList>
            <person name="Du Z.-J."/>
            <person name="Ye Y.-Q."/>
        </authorList>
    </citation>
    <scope>NUCLEOTIDE SEQUENCE [LARGE SCALE GENOMIC DNA]</scope>
    <source>
        <strain evidence="2 3">DH-20</strain>
    </source>
</reference>
<comment type="caution">
    <text evidence="2">The sequence shown here is derived from an EMBL/GenBank/DDBJ whole genome shotgun (WGS) entry which is preliminary data.</text>
</comment>
<keyword evidence="1" id="KW-0732">Signal</keyword>
<proteinExistence type="predicted"/>
<evidence type="ECO:0000313" key="3">
    <source>
        <dbReference type="Proteomes" id="UP001484239"/>
    </source>
</evidence>
<organism evidence="2 3">
    <name type="scientific">Gaopeijia maritima</name>
    <dbReference type="NCBI Taxonomy" id="3119007"/>
    <lineage>
        <taxon>Bacteria</taxon>
        <taxon>Pseudomonadati</taxon>
        <taxon>Gemmatimonadota</taxon>
        <taxon>Longimicrobiia</taxon>
        <taxon>Gaopeijiales</taxon>
        <taxon>Gaopeijiaceae</taxon>
        <taxon>Gaopeijia</taxon>
    </lineage>
</organism>
<keyword evidence="3" id="KW-1185">Reference proteome</keyword>
<sequence>MPRSSRRHGASLVLLAIPLFACGEGAGTSHDDPVESIVLGAPAVRYGSLDGADALVPVGDLTMDSDGGVWATQAQDGSVLAIDAAGERRLAVGGLGEGPGEFSAVSGLGRLGDTLWINDRQARRTTFYTRSGELLGTAPFPEAVPPGVDPADEGPSPLSVTFHGPTRGGAIHDTGPGANELMDPASPLGGDDPILLTPPAGGDTRVVAMRSGTRPQAILARRSNGQIAAISIYRQPFSDGSLTALDERGDGLVVVDRPVLPAGSAHRYRVTRIGTTGDTVWSVERAYEPMPADVAKQDSIVQAMAEQAESEELVRDRLFLPPTMPPARDVFVGLDGRVWVARERADRMQAARWDLFAPDGRLEAEVTVPGGVELEAADSAGVWGVETDELDVPYLVRFELSGGPGLD</sequence>
<name>A0ABU9E9A0_9BACT</name>
<feature type="chain" id="PRO_5046395277" description="6-bladed beta-propeller" evidence="1">
    <location>
        <begin position="22"/>
        <end position="407"/>
    </location>
</feature>
<dbReference type="Proteomes" id="UP001484239">
    <property type="component" value="Unassembled WGS sequence"/>
</dbReference>
<dbReference type="EMBL" id="JBBHLI010000002">
    <property type="protein sequence ID" value="MEK9500500.1"/>
    <property type="molecule type" value="Genomic_DNA"/>
</dbReference>
<feature type="signal peptide" evidence="1">
    <location>
        <begin position="1"/>
        <end position="21"/>
    </location>
</feature>
<dbReference type="SUPFAM" id="SSF63829">
    <property type="entry name" value="Calcium-dependent phosphotriesterase"/>
    <property type="match status" value="1"/>
</dbReference>
<evidence type="ECO:0008006" key="4">
    <source>
        <dbReference type="Google" id="ProtNLM"/>
    </source>
</evidence>
<protein>
    <recommendedName>
        <fullName evidence="4">6-bladed beta-propeller</fullName>
    </recommendedName>
</protein>
<evidence type="ECO:0000313" key="2">
    <source>
        <dbReference type="EMBL" id="MEK9500500.1"/>
    </source>
</evidence>
<gene>
    <name evidence="2" type="ORF">WI372_05890</name>
</gene>
<evidence type="ECO:0000256" key="1">
    <source>
        <dbReference type="SAM" id="SignalP"/>
    </source>
</evidence>
<accession>A0ABU9E9A0</accession>